<dbReference type="InterPro" id="IPR029039">
    <property type="entry name" value="Flavoprotein-like_sf"/>
</dbReference>
<keyword evidence="2" id="KW-1185">Reference proteome</keyword>
<dbReference type="STRING" id="92487.SAMN02745130_01977"/>
<dbReference type="Gene3D" id="3.40.50.360">
    <property type="match status" value="1"/>
</dbReference>
<evidence type="ECO:0000313" key="2">
    <source>
        <dbReference type="Proteomes" id="UP000190460"/>
    </source>
</evidence>
<gene>
    <name evidence="1" type="ORF">SAMN02745130_01977</name>
</gene>
<dbReference type="AlphaFoldDB" id="A0A1T4WPR6"/>
<proteinExistence type="predicted"/>
<protein>
    <recommendedName>
        <fullName evidence="3">NADPH-dependent FMN reductase</fullName>
    </recommendedName>
</protein>
<dbReference type="RefSeq" id="WP_078922445.1">
    <property type="nucleotide sequence ID" value="NZ_FUYB01000008.1"/>
</dbReference>
<dbReference type="EMBL" id="FUYB01000008">
    <property type="protein sequence ID" value="SKA79362.1"/>
    <property type="molecule type" value="Genomic_DNA"/>
</dbReference>
<dbReference type="SUPFAM" id="SSF52218">
    <property type="entry name" value="Flavoproteins"/>
    <property type="match status" value="1"/>
</dbReference>
<evidence type="ECO:0000313" key="1">
    <source>
        <dbReference type="EMBL" id="SKA79362.1"/>
    </source>
</evidence>
<dbReference type="OrthoDB" id="5736081at2"/>
<name>A0A1T4WPR6_9GAMM</name>
<evidence type="ECO:0008006" key="3">
    <source>
        <dbReference type="Google" id="ProtNLM"/>
    </source>
</evidence>
<reference evidence="2" key="1">
    <citation type="submission" date="2017-02" db="EMBL/GenBank/DDBJ databases">
        <authorList>
            <person name="Varghese N."/>
            <person name="Submissions S."/>
        </authorList>
    </citation>
    <scope>NUCLEOTIDE SEQUENCE [LARGE SCALE GENOMIC DNA]</scope>
    <source>
        <strain evidence="2">ATCC 49788</strain>
    </source>
</reference>
<sequence length="150" mass="16347">MQPLLIIANTPSANTLQLRQAVVTGAKRTELALIELSPFEATAEHVFNASAIILGTTANFGYMSGALKDFFERIYYPCLEHTQGLPVVLYVRAGTDGTGAVHSVERILAGLRWRLVQEPIVLQGEFKPEFLQTCEDLGEAIAEGVLLGVF</sequence>
<accession>A0A1T4WPR6</accession>
<dbReference type="Proteomes" id="UP000190460">
    <property type="component" value="Unassembled WGS sequence"/>
</dbReference>
<organism evidence="1 2">
    <name type="scientific">Thiothrix eikelboomii</name>
    <dbReference type="NCBI Taxonomy" id="92487"/>
    <lineage>
        <taxon>Bacteria</taxon>
        <taxon>Pseudomonadati</taxon>
        <taxon>Pseudomonadota</taxon>
        <taxon>Gammaproteobacteria</taxon>
        <taxon>Thiotrichales</taxon>
        <taxon>Thiotrichaceae</taxon>
        <taxon>Thiothrix</taxon>
    </lineage>
</organism>